<proteinExistence type="predicted"/>
<organism evidence="2 3">
    <name type="scientific">Kineosporia mesophila</name>
    <dbReference type="NCBI Taxonomy" id="566012"/>
    <lineage>
        <taxon>Bacteria</taxon>
        <taxon>Bacillati</taxon>
        <taxon>Actinomycetota</taxon>
        <taxon>Actinomycetes</taxon>
        <taxon>Kineosporiales</taxon>
        <taxon>Kineosporiaceae</taxon>
        <taxon>Kineosporia</taxon>
    </lineage>
</organism>
<feature type="compositionally biased region" description="Basic and acidic residues" evidence="1">
    <location>
        <begin position="18"/>
        <end position="33"/>
    </location>
</feature>
<feature type="region of interest" description="Disordered" evidence="1">
    <location>
        <begin position="1"/>
        <end position="43"/>
    </location>
</feature>
<sequence>MSTSLSGGATQHQGSIQTRHDRQQPGNHGERGNSRNRSGTPTLTDALVPLMRNGSKPVAAFGQDGEIDTKKLSAYRRGRAPDPLRFLFRRKAGLAKSLLSKLSQGPVYTPVGLPW</sequence>
<accession>A0ABP6Z6Y1</accession>
<keyword evidence="3" id="KW-1185">Reference proteome</keyword>
<dbReference type="Proteomes" id="UP001501074">
    <property type="component" value="Unassembled WGS sequence"/>
</dbReference>
<feature type="compositionally biased region" description="Polar residues" evidence="1">
    <location>
        <begin position="1"/>
        <end position="17"/>
    </location>
</feature>
<reference evidence="3" key="1">
    <citation type="journal article" date="2019" name="Int. J. Syst. Evol. Microbiol.">
        <title>The Global Catalogue of Microorganisms (GCM) 10K type strain sequencing project: providing services to taxonomists for standard genome sequencing and annotation.</title>
        <authorList>
            <consortium name="The Broad Institute Genomics Platform"/>
            <consortium name="The Broad Institute Genome Sequencing Center for Infectious Disease"/>
            <person name="Wu L."/>
            <person name="Ma J."/>
        </authorList>
    </citation>
    <scope>NUCLEOTIDE SEQUENCE [LARGE SCALE GENOMIC DNA]</scope>
    <source>
        <strain evidence="3">JCM 16902</strain>
    </source>
</reference>
<dbReference type="EMBL" id="BAAAZO010000002">
    <property type="protein sequence ID" value="GAA3599838.1"/>
    <property type="molecule type" value="Genomic_DNA"/>
</dbReference>
<evidence type="ECO:0000313" key="2">
    <source>
        <dbReference type="EMBL" id="GAA3599838.1"/>
    </source>
</evidence>
<name>A0ABP6Z6Y1_9ACTN</name>
<protein>
    <submittedName>
        <fullName evidence="2">Uncharacterized protein</fullName>
    </submittedName>
</protein>
<gene>
    <name evidence="2" type="ORF">GCM10022223_14160</name>
</gene>
<evidence type="ECO:0000313" key="3">
    <source>
        <dbReference type="Proteomes" id="UP001501074"/>
    </source>
</evidence>
<evidence type="ECO:0000256" key="1">
    <source>
        <dbReference type="SAM" id="MobiDB-lite"/>
    </source>
</evidence>
<comment type="caution">
    <text evidence="2">The sequence shown here is derived from an EMBL/GenBank/DDBJ whole genome shotgun (WGS) entry which is preliminary data.</text>
</comment>